<dbReference type="FunFam" id="1.10.455.10:FF:000006">
    <property type="entry name" value="37S ribosomal protein S7, mitochondrial"/>
    <property type="match status" value="1"/>
</dbReference>
<sequence length="360" mass="40247">MSFYNFATITARTSRTCLFRDSRPSFLKLRLPYVVPHQRCNVATDSQTNDFDTISGPKSNSGFPTRTIETTAENDEALGGTRYNLSRATPLPNTLDDYIKSKEHFPEDRNDKLKKRADLNQGIQDIISNSSTDKGLENTFENLFALGRLENVSNTGHVEDPETMNITYPSGEGHKFGLPELPIPSDGNLKYRDDPIVQQVTNLLMKDGKKSVAQRNMSFILNALRTAPPPKFHPTRLLLPGHPPAHHLPLDPVGYLTLAIDSIAPLLRIRSERGAAGGGAALQIPVPLGKRQRRRQAVMWILDSANKKPNRSSGRGTFAQRFADEIISVVEGRSPTWDKRLMVHKAGTTARNNVNFRRRR</sequence>
<comment type="caution">
    <text evidence="9">The sequence shown here is derived from an EMBL/GenBank/DDBJ whole genome shotgun (WGS) entry which is preliminary data.</text>
</comment>
<dbReference type="InterPro" id="IPR047988">
    <property type="entry name" value="Ribosomal_uS7m_fungi"/>
</dbReference>
<keyword evidence="4" id="KW-0496">Mitochondrion</keyword>
<dbReference type="GO" id="GO:0006412">
    <property type="term" value="P:translation"/>
    <property type="evidence" value="ECO:0007669"/>
    <property type="project" value="InterPro"/>
</dbReference>
<evidence type="ECO:0000313" key="9">
    <source>
        <dbReference type="EMBL" id="RKF73147.1"/>
    </source>
</evidence>
<dbReference type="InterPro" id="IPR036823">
    <property type="entry name" value="Ribosomal_uS7_dom_sf"/>
</dbReference>
<evidence type="ECO:0000256" key="5">
    <source>
        <dbReference type="ARBA" id="ARBA00023274"/>
    </source>
</evidence>
<evidence type="ECO:0000259" key="8">
    <source>
        <dbReference type="Pfam" id="PF00177"/>
    </source>
</evidence>
<dbReference type="Pfam" id="PF00177">
    <property type="entry name" value="Ribosomal_S7"/>
    <property type="match status" value="1"/>
</dbReference>
<accession>A0A420IF47</accession>
<evidence type="ECO:0000256" key="3">
    <source>
        <dbReference type="ARBA" id="ARBA00022980"/>
    </source>
</evidence>
<dbReference type="GO" id="GO:1990904">
    <property type="term" value="C:ribonucleoprotein complex"/>
    <property type="evidence" value="ECO:0007669"/>
    <property type="project" value="UniProtKB-KW"/>
</dbReference>
<gene>
    <name evidence="9" type="ORF">GcM1_245062</name>
</gene>
<evidence type="ECO:0000256" key="1">
    <source>
        <dbReference type="ARBA" id="ARBA00004173"/>
    </source>
</evidence>
<dbReference type="InterPro" id="IPR000235">
    <property type="entry name" value="Ribosomal_uS7"/>
</dbReference>
<evidence type="ECO:0000256" key="7">
    <source>
        <dbReference type="ARBA" id="ARBA00039306"/>
    </source>
</evidence>
<evidence type="ECO:0000256" key="4">
    <source>
        <dbReference type="ARBA" id="ARBA00023128"/>
    </source>
</evidence>
<protein>
    <recommendedName>
        <fullName evidence="7">Small ribosomal subunit protein uS7m</fullName>
    </recommendedName>
</protein>
<dbReference type="EMBL" id="MCBS01024570">
    <property type="protein sequence ID" value="RKF73147.1"/>
    <property type="molecule type" value="Genomic_DNA"/>
</dbReference>
<evidence type="ECO:0000256" key="2">
    <source>
        <dbReference type="ARBA" id="ARBA00007151"/>
    </source>
</evidence>
<dbReference type="PANTHER" id="PTHR11205">
    <property type="entry name" value="RIBOSOMAL PROTEIN S7"/>
    <property type="match status" value="1"/>
</dbReference>
<dbReference type="SUPFAM" id="SSF47973">
    <property type="entry name" value="Ribosomal protein S7"/>
    <property type="match status" value="1"/>
</dbReference>
<dbReference type="GO" id="GO:0005739">
    <property type="term" value="C:mitochondrion"/>
    <property type="evidence" value="ECO:0007669"/>
    <property type="project" value="UniProtKB-SubCell"/>
</dbReference>
<evidence type="ECO:0000256" key="6">
    <source>
        <dbReference type="ARBA" id="ARBA00037226"/>
    </source>
</evidence>
<comment type="subcellular location">
    <subcellularLocation>
        <location evidence="1">Mitochondrion</location>
    </subcellularLocation>
</comment>
<comment type="similarity">
    <text evidence="2">Belongs to the universal ribosomal protein uS7 family.</text>
</comment>
<dbReference type="Gene3D" id="1.10.455.10">
    <property type="entry name" value="Ribosomal protein S7 domain"/>
    <property type="match status" value="1"/>
</dbReference>
<keyword evidence="3 9" id="KW-0689">Ribosomal protein</keyword>
<dbReference type="InterPro" id="IPR023798">
    <property type="entry name" value="Ribosomal_uS7_dom"/>
</dbReference>
<dbReference type="CDD" id="cd14868">
    <property type="entry name" value="uS7_Mitochondria_Fungi"/>
    <property type="match status" value="1"/>
</dbReference>
<name>A0A420IF47_9PEZI</name>
<evidence type="ECO:0000313" key="10">
    <source>
        <dbReference type="Proteomes" id="UP000285326"/>
    </source>
</evidence>
<dbReference type="Proteomes" id="UP000285326">
    <property type="component" value="Unassembled WGS sequence"/>
</dbReference>
<comment type="function">
    <text evidence="6">Component of the mitochondrial ribosome (mitoribosome), a dedicated translation machinery responsible for the synthesis of mitochondrial genome-encoded proteins, including at least some of the essential transmembrane subunits of the mitochondrial respiratory chain. The mitoribosomes are attached to the mitochondrial inner membrane and translation products are cotranslationally integrated into the membrane.</text>
</comment>
<reference evidence="9 10" key="1">
    <citation type="journal article" date="2018" name="BMC Genomics">
        <title>Comparative genome analyses reveal sequence features reflecting distinct modes of host-adaptation between dicot and monocot powdery mildew.</title>
        <authorList>
            <person name="Wu Y."/>
            <person name="Ma X."/>
            <person name="Pan Z."/>
            <person name="Kale S.D."/>
            <person name="Song Y."/>
            <person name="King H."/>
            <person name="Zhang Q."/>
            <person name="Presley C."/>
            <person name="Deng X."/>
            <person name="Wei C.I."/>
            <person name="Xiao S."/>
        </authorList>
    </citation>
    <scope>NUCLEOTIDE SEQUENCE [LARGE SCALE GENOMIC DNA]</scope>
    <source>
        <strain evidence="9">UMSG1</strain>
    </source>
</reference>
<organism evidence="9 10">
    <name type="scientific">Golovinomyces cichoracearum</name>
    <dbReference type="NCBI Taxonomy" id="62708"/>
    <lineage>
        <taxon>Eukaryota</taxon>
        <taxon>Fungi</taxon>
        <taxon>Dikarya</taxon>
        <taxon>Ascomycota</taxon>
        <taxon>Pezizomycotina</taxon>
        <taxon>Leotiomycetes</taxon>
        <taxon>Erysiphales</taxon>
        <taxon>Erysiphaceae</taxon>
        <taxon>Golovinomyces</taxon>
    </lineage>
</organism>
<feature type="domain" description="Small ribosomal subunit protein uS7" evidence="8">
    <location>
        <begin position="190"/>
        <end position="351"/>
    </location>
</feature>
<proteinExistence type="inferred from homology"/>
<dbReference type="AlphaFoldDB" id="A0A420IF47"/>
<dbReference type="GO" id="GO:0005840">
    <property type="term" value="C:ribosome"/>
    <property type="evidence" value="ECO:0007669"/>
    <property type="project" value="UniProtKB-KW"/>
</dbReference>
<keyword evidence="5" id="KW-0687">Ribonucleoprotein</keyword>